<reference evidence="3 4" key="1">
    <citation type="journal article" date="2013" name="Curr. Biol.">
        <title>The Genome of the Foraminiferan Reticulomyxa filosa.</title>
        <authorList>
            <person name="Glockner G."/>
            <person name="Hulsmann N."/>
            <person name="Schleicher M."/>
            <person name="Noegel A.A."/>
            <person name="Eichinger L."/>
            <person name="Gallinger C."/>
            <person name="Pawlowski J."/>
            <person name="Sierra R."/>
            <person name="Euteneuer U."/>
            <person name="Pillet L."/>
            <person name="Moustafa A."/>
            <person name="Platzer M."/>
            <person name="Groth M."/>
            <person name="Szafranski K."/>
            <person name="Schliwa M."/>
        </authorList>
    </citation>
    <scope>NUCLEOTIDE SEQUENCE [LARGE SCALE GENOMIC DNA]</scope>
</reference>
<dbReference type="Proteomes" id="UP000023152">
    <property type="component" value="Unassembled WGS sequence"/>
</dbReference>
<comment type="caution">
    <text evidence="3">The sequence shown here is derived from an EMBL/GenBank/DDBJ whole genome shotgun (WGS) entry which is preliminary data.</text>
</comment>
<keyword evidence="1" id="KW-0175">Coiled coil</keyword>
<dbReference type="AlphaFoldDB" id="X6LH62"/>
<keyword evidence="2" id="KW-0472">Membrane</keyword>
<accession>X6LH62</accession>
<organism evidence="3 4">
    <name type="scientific">Reticulomyxa filosa</name>
    <dbReference type="NCBI Taxonomy" id="46433"/>
    <lineage>
        <taxon>Eukaryota</taxon>
        <taxon>Sar</taxon>
        <taxon>Rhizaria</taxon>
        <taxon>Retaria</taxon>
        <taxon>Foraminifera</taxon>
        <taxon>Monothalamids</taxon>
        <taxon>Reticulomyxidae</taxon>
        <taxon>Reticulomyxa</taxon>
    </lineage>
</organism>
<keyword evidence="2" id="KW-0812">Transmembrane</keyword>
<keyword evidence="2" id="KW-1133">Transmembrane helix</keyword>
<dbReference type="EMBL" id="ASPP01040164">
    <property type="protein sequence ID" value="ETO00726.1"/>
    <property type="molecule type" value="Genomic_DNA"/>
</dbReference>
<evidence type="ECO:0000256" key="2">
    <source>
        <dbReference type="SAM" id="Phobius"/>
    </source>
</evidence>
<evidence type="ECO:0000313" key="4">
    <source>
        <dbReference type="Proteomes" id="UP000023152"/>
    </source>
</evidence>
<feature type="non-terminal residue" evidence="3">
    <location>
        <position position="170"/>
    </location>
</feature>
<evidence type="ECO:0000256" key="1">
    <source>
        <dbReference type="SAM" id="Coils"/>
    </source>
</evidence>
<evidence type="ECO:0000313" key="3">
    <source>
        <dbReference type="EMBL" id="ETO00726.1"/>
    </source>
</evidence>
<proteinExistence type="predicted"/>
<feature type="transmembrane region" description="Helical" evidence="2">
    <location>
        <begin position="144"/>
        <end position="164"/>
    </location>
</feature>
<gene>
    <name evidence="3" type="ORF">RFI_36714</name>
</gene>
<name>X6LH62_RETFI</name>
<sequence length="170" mass="19830">MKTIAKKQADKHSCDQEALNNEIDILKKQKYDLIKRTNEEMKEIEKKIDNIIKEKEKLQDNLSDILKKTGLRSADAVKEFFQAYEKFLQGLVVNYVGLVNIARDINILEQWFSFKFNTESKLETILRFSGLGALTQPLEKKVAILIKIFVVVCKPLMVLTHLILTRWKIY</sequence>
<feature type="coiled-coil region" evidence="1">
    <location>
        <begin position="9"/>
        <end position="68"/>
    </location>
</feature>
<protein>
    <submittedName>
        <fullName evidence="3">Uncharacterized protein</fullName>
    </submittedName>
</protein>
<keyword evidence="4" id="KW-1185">Reference proteome</keyword>